<dbReference type="RefSeq" id="YP_010509414.1">
    <property type="nucleotide sequence ID" value="NC_067194.1"/>
</dbReference>
<proteinExistence type="predicted"/>
<dbReference type="KEGG" id="vg:75576081"/>
<reference evidence="1 2" key="1">
    <citation type="journal article" date="2014" name="Nat. Commun.">
        <title>A highly abundant bacteriophage discovered in the unknown sequences of human faecal metagenomes.</title>
        <authorList>
            <person name="Dutilh B.E."/>
            <person name="Cassman N."/>
            <person name="McNair K."/>
            <person name="Sanchez S.E."/>
            <person name="Silva G.G."/>
            <person name="Boling L."/>
            <person name="Barr J.J."/>
            <person name="Speth D.R."/>
            <person name="Seguritan V."/>
            <person name="Aziz R.K."/>
            <person name="Felts B."/>
            <person name="Dinsdale E.A."/>
            <person name="Mokili J.L."/>
            <person name="Edwards R.A."/>
        </authorList>
    </citation>
    <scope>NUCLEOTIDE SEQUENCE [LARGE SCALE GENOMIC DNA]</scope>
</reference>
<dbReference type="EMBL" id="BK010471">
    <property type="protein sequence ID" value="DAB41532.1"/>
    <property type="molecule type" value="Genomic_DNA"/>
</dbReference>
<evidence type="ECO:0000313" key="2">
    <source>
        <dbReference type="Proteomes" id="UP001097704"/>
    </source>
</evidence>
<keyword evidence="2" id="KW-1185">Reference proteome</keyword>
<evidence type="ECO:0000313" key="1">
    <source>
        <dbReference type="EMBL" id="DAB41532.1"/>
    </source>
</evidence>
<accession>A0A348JCN7</accession>
<name>A0A348JCN7_9CAUD</name>
<dbReference type="Proteomes" id="UP001097704">
    <property type="component" value="Segment"/>
</dbReference>
<gene>
    <name evidence="1" type="primary">KP06_gp08</name>
</gene>
<protein>
    <submittedName>
        <fullName evidence="1">Uncharacterized protein</fullName>
    </submittedName>
</protein>
<dbReference type="GeneID" id="75576081"/>
<sequence length="193" mass="22490">MENINIKVILDEVFGKSCNTSNNIACDTCKYKEDCNLLNKFINDIKDKGLSPDQYVRGLALFVYVLKEQKYINDFGKTQEDIIKLVTEDGFELDWLINRWDSIIEDKDILKPIIAVFPKYAKDMIINIVEANTKINHFISQHIVDSSYKERNEIIKMVNQSVDNNKQENKFKNVSDDKIYAELKRRKANKSAK</sequence>
<organism evidence="1 2">
    <name type="scientific">Carjivirus communis</name>
    <dbReference type="NCBI Taxonomy" id="2955582"/>
    <lineage>
        <taxon>Viruses</taxon>
        <taxon>Duplodnaviria</taxon>
        <taxon>Heunggongvirae</taxon>
        <taxon>Uroviricota</taxon>
        <taxon>Caudoviricetes</taxon>
        <taxon>Crassvirales</taxon>
        <taxon>Intestiviridae</taxon>
        <taxon>Crudevirinae</taxon>
        <taxon>Carjivirus</taxon>
    </lineage>
</organism>